<keyword evidence="5 7" id="KW-0251">Elongation factor</keyword>
<evidence type="ECO:0000256" key="7">
    <source>
        <dbReference type="HAMAP-Rule" id="MF_00141"/>
    </source>
</evidence>
<dbReference type="NCBIfam" id="NF001810">
    <property type="entry name" value="PRK00529.1"/>
    <property type="match status" value="1"/>
</dbReference>
<reference evidence="12 13" key="1">
    <citation type="journal article" date="2016" name="Nat. Commun.">
        <title>Thousands of microbial genomes shed light on interconnected biogeochemical processes in an aquifer system.</title>
        <authorList>
            <person name="Anantharaman K."/>
            <person name="Brown C.T."/>
            <person name="Hug L.A."/>
            <person name="Sharon I."/>
            <person name="Castelle C.J."/>
            <person name="Probst A.J."/>
            <person name="Thomas B.C."/>
            <person name="Singh A."/>
            <person name="Wilkins M.J."/>
            <person name="Karaoz U."/>
            <person name="Brodie E.L."/>
            <person name="Williams K.H."/>
            <person name="Hubbard S.S."/>
            <person name="Banfield J.F."/>
        </authorList>
    </citation>
    <scope>NUCLEOTIDE SEQUENCE [LARGE SCALE GENOMIC DNA]</scope>
</reference>
<keyword evidence="4 7" id="KW-0963">Cytoplasm</keyword>
<gene>
    <name evidence="7" type="primary">efp</name>
    <name evidence="12" type="ORF">A3A78_00655</name>
</gene>
<feature type="domain" description="Elongation factor P C-terminal" evidence="10">
    <location>
        <begin position="129"/>
        <end position="184"/>
    </location>
</feature>
<dbReference type="CDD" id="cd04470">
    <property type="entry name" value="S1_EF-P_repeat_1"/>
    <property type="match status" value="1"/>
</dbReference>
<dbReference type="InterPro" id="IPR001059">
    <property type="entry name" value="Transl_elong_P/YeiP_cen"/>
</dbReference>
<evidence type="ECO:0000313" key="12">
    <source>
        <dbReference type="EMBL" id="OGC55454.1"/>
    </source>
</evidence>
<dbReference type="InterPro" id="IPR012340">
    <property type="entry name" value="NA-bd_OB-fold"/>
</dbReference>
<dbReference type="GO" id="GO:0043043">
    <property type="term" value="P:peptide biosynthetic process"/>
    <property type="evidence" value="ECO:0007669"/>
    <property type="project" value="InterPro"/>
</dbReference>
<dbReference type="Proteomes" id="UP000176504">
    <property type="component" value="Unassembled WGS sequence"/>
</dbReference>
<dbReference type="PANTHER" id="PTHR30053">
    <property type="entry name" value="ELONGATION FACTOR P"/>
    <property type="match status" value="1"/>
</dbReference>
<dbReference type="PIRSF" id="PIRSF005901">
    <property type="entry name" value="EF-P"/>
    <property type="match status" value="1"/>
</dbReference>
<evidence type="ECO:0000313" key="13">
    <source>
        <dbReference type="Proteomes" id="UP000176504"/>
    </source>
</evidence>
<dbReference type="InterPro" id="IPR015365">
    <property type="entry name" value="Elong-fact-P_C"/>
</dbReference>
<dbReference type="InterPro" id="IPR014722">
    <property type="entry name" value="Rib_uL2_dom2"/>
</dbReference>
<dbReference type="InterPro" id="IPR020599">
    <property type="entry name" value="Transl_elong_fac_P/YeiP"/>
</dbReference>
<dbReference type="FunFam" id="2.40.50.140:FF:000009">
    <property type="entry name" value="Elongation factor P"/>
    <property type="match status" value="1"/>
</dbReference>
<comment type="similarity">
    <text evidence="3 7 9">Belongs to the elongation factor P family.</text>
</comment>
<dbReference type="InterPro" id="IPR013852">
    <property type="entry name" value="Transl_elong_P/YeiP_CS"/>
</dbReference>
<dbReference type="HAMAP" id="MF_00141">
    <property type="entry name" value="EF_P"/>
    <property type="match status" value="1"/>
</dbReference>
<dbReference type="InterPro" id="IPR008991">
    <property type="entry name" value="Translation_prot_SH3-like_sf"/>
</dbReference>
<evidence type="ECO:0000256" key="9">
    <source>
        <dbReference type="RuleBase" id="RU004389"/>
    </source>
</evidence>
<dbReference type="Gene3D" id="2.30.30.30">
    <property type="match status" value="1"/>
</dbReference>
<dbReference type="InterPro" id="IPR013185">
    <property type="entry name" value="Transl_elong_KOW-like"/>
</dbReference>
<evidence type="ECO:0000256" key="8">
    <source>
        <dbReference type="NCBIfam" id="TIGR00038"/>
    </source>
</evidence>
<dbReference type="Pfam" id="PF08207">
    <property type="entry name" value="EFP_N"/>
    <property type="match status" value="1"/>
</dbReference>
<evidence type="ECO:0000256" key="4">
    <source>
        <dbReference type="ARBA" id="ARBA00022490"/>
    </source>
</evidence>
<accession>A0A1F4VE56</accession>
<comment type="function">
    <text evidence="7">Involved in peptide bond synthesis. Stimulates efficient translation and peptide-bond synthesis on native or reconstituted 70S ribosomes in vitro. Probably functions indirectly by altering the affinity of the ribosome for aminoacyl-tRNA, thus increasing their reactivity as acceptors for peptidyl transferase.</text>
</comment>
<comment type="subcellular location">
    <subcellularLocation>
        <location evidence="1 7">Cytoplasm</location>
    </subcellularLocation>
</comment>
<evidence type="ECO:0000256" key="3">
    <source>
        <dbReference type="ARBA" id="ARBA00009479"/>
    </source>
</evidence>
<dbReference type="GO" id="GO:0003746">
    <property type="term" value="F:translation elongation factor activity"/>
    <property type="evidence" value="ECO:0007669"/>
    <property type="project" value="UniProtKB-UniRule"/>
</dbReference>
<dbReference type="NCBIfam" id="TIGR00038">
    <property type="entry name" value="efp"/>
    <property type="match status" value="1"/>
</dbReference>
<sequence length="185" mass="20913">MLNVTELRTGSVFKENGDPYLVLKYELIKLARQGAYIKVKAKNLLTNSIIERSWHSNLTVEEGDVYRRNAQYLYKEGDNFVFMDPKTYEQEIVSGKILSQVSGFLKEGETAQIVFYEDHPIAVELPPSATFEVTYTEPGFKGNTVTNVYKSAIIETGAEVKVPAFINIGDKIKVDTRTGEYIERA</sequence>
<comment type="caution">
    <text evidence="12">The sequence shown here is derived from an EMBL/GenBank/DDBJ whole genome shotgun (WGS) entry which is preliminary data.</text>
</comment>
<comment type="pathway">
    <text evidence="2 7">Protein biosynthesis; polypeptide chain elongation.</text>
</comment>
<feature type="domain" description="Translation elongation factor P/YeiP central" evidence="11">
    <location>
        <begin position="67"/>
        <end position="121"/>
    </location>
</feature>
<dbReference type="AlphaFoldDB" id="A0A1F4VE56"/>
<dbReference type="Pfam" id="PF09285">
    <property type="entry name" value="Elong-fact-P_C"/>
    <property type="match status" value="1"/>
</dbReference>
<dbReference type="Gene3D" id="2.40.50.140">
    <property type="entry name" value="Nucleic acid-binding proteins"/>
    <property type="match status" value="2"/>
</dbReference>
<dbReference type="UniPathway" id="UPA00345"/>
<dbReference type="FunFam" id="2.40.50.140:FF:000004">
    <property type="entry name" value="Elongation factor P"/>
    <property type="match status" value="1"/>
</dbReference>
<dbReference type="EMBL" id="MEVI01000002">
    <property type="protein sequence ID" value="OGC55454.1"/>
    <property type="molecule type" value="Genomic_DNA"/>
</dbReference>
<dbReference type="SUPFAM" id="SSF50249">
    <property type="entry name" value="Nucleic acid-binding proteins"/>
    <property type="match status" value="2"/>
</dbReference>
<evidence type="ECO:0000259" key="10">
    <source>
        <dbReference type="SMART" id="SM00841"/>
    </source>
</evidence>
<dbReference type="SMART" id="SM00841">
    <property type="entry name" value="Elong-fact-P_C"/>
    <property type="match status" value="1"/>
</dbReference>
<dbReference type="SMART" id="SM01185">
    <property type="entry name" value="EFP"/>
    <property type="match status" value="1"/>
</dbReference>
<protein>
    <recommendedName>
        <fullName evidence="7 8">Elongation factor P</fullName>
        <shortName evidence="7">EF-P</shortName>
    </recommendedName>
</protein>
<organism evidence="12 13">
    <name type="scientific">candidate division WWE3 bacterium RIFCSPLOWO2_01_FULL_41_18</name>
    <dbReference type="NCBI Taxonomy" id="1802625"/>
    <lineage>
        <taxon>Bacteria</taxon>
        <taxon>Katanobacteria</taxon>
    </lineage>
</organism>
<dbReference type="CDD" id="cd05794">
    <property type="entry name" value="S1_EF-P_repeat_2"/>
    <property type="match status" value="1"/>
</dbReference>
<proteinExistence type="inferred from homology"/>
<evidence type="ECO:0000256" key="6">
    <source>
        <dbReference type="ARBA" id="ARBA00022917"/>
    </source>
</evidence>
<keyword evidence="6 7" id="KW-0648">Protein biosynthesis</keyword>
<dbReference type="PANTHER" id="PTHR30053:SF14">
    <property type="entry name" value="TRANSLATION ELONGATION FACTOR KOW-LIKE DOMAIN-CONTAINING PROTEIN"/>
    <property type="match status" value="1"/>
</dbReference>
<evidence type="ECO:0000256" key="1">
    <source>
        <dbReference type="ARBA" id="ARBA00004496"/>
    </source>
</evidence>
<evidence type="ECO:0000259" key="11">
    <source>
        <dbReference type="SMART" id="SM01185"/>
    </source>
</evidence>
<dbReference type="PROSITE" id="PS01275">
    <property type="entry name" value="EFP"/>
    <property type="match status" value="1"/>
</dbReference>
<evidence type="ECO:0000256" key="5">
    <source>
        <dbReference type="ARBA" id="ARBA00022768"/>
    </source>
</evidence>
<dbReference type="SUPFAM" id="SSF50104">
    <property type="entry name" value="Translation proteins SH3-like domain"/>
    <property type="match status" value="1"/>
</dbReference>
<dbReference type="GO" id="GO:0005829">
    <property type="term" value="C:cytosol"/>
    <property type="evidence" value="ECO:0007669"/>
    <property type="project" value="UniProtKB-ARBA"/>
</dbReference>
<evidence type="ECO:0000256" key="2">
    <source>
        <dbReference type="ARBA" id="ARBA00004815"/>
    </source>
</evidence>
<dbReference type="InterPro" id="IPR011768">
    <property type="entry name" value="Transl_elongation_fac_P"/>
</dbReference>
<name>A0A1F4VE56_UNCKA</name>
<dbReference type="Pfam" id="PF01132">
    <property type="entry name" value="EFP"/>
    <property type="match status" value="1"/>
</dbReference>